<dbReference type="OrthoDB" id="3192968at2"/>
<dbReference type="InterPro" id="IPR036271">
    <property type="entry name" value="Tet_transcr_reg_TetR-rel_C_sf"/>
</dbReference>
<dbReference type="PROSITE" id="PS50977">
    <property type="entry name" value="HTH_TETR_2"/>
    <property type="match status" value="1"/>
</dbReference>
<reference evidence="6 7" key="1">
    <citation type="submission" date="2018-03" db="EMBL/GenBank/DDBJ databases">
        <title>Genomic Encyclopedia of Type Strains, Phase III (KMG-III): the genomes of soil and plant-associated and newly described type strains.</title>
        <authorList>
            <person name="Whitman W."/>
        </authorList>
    </citation>
    <scope>NUCLEOTIDE SEQUENCE [LARGE SCALE GENOMIC DNA]</scope>
    <source>
        <strain evidence="6 7">CGMCC 4.7104</strain>
    </source>
</reference>
<dbReference type="GO" id="GO:0003700">
    <property type="term" value="F:DNA-binding transcription factor activity"/>
    <property type="evidence" value="ECO:0007669"/>
    <property type="project" value="TreeGrafter"/>
</dbReference>
<evidence type="ECO:0000313" key="7">
    <source>
        <dbReference type="Proteomes" id="UP000238312"/>
    </source>
</evidence>
<proteinExistence type="predicted"/>
<dbReference type="PRINTS" id="PR00455">
    <property type="entry name" value="HTHTETR"/>
</dbReference>
<dbReference type="PANTHER" id="PTHR30055:SF234">
    <property type="entry name" value="HTH-TYPE TRANSCRIPTIONAL REGULATOR BETI"/>
    <property type="match status" value="1"/>
</dbReference>
<keyword evidence="1" id="KW-0805">Transcription regulation</keyword>
<dbReference type="Gene3D" id="1.10.357.10">
    <property type="entry name" value="Tetracycline Repressor, domain 2"/>
    <property type="match status" value="1"/>
</dbReference>
<dbReference type="GO" id="GO:0000976">
    <property type="term" value="F:transcription cis-regulatory region binding"/>
    <property type="evidence" value="ECO:0007669"/>
    <property type="project" value="TreeGrafter"/>
</dbReference>
<organism evidence="6 7">
    <name type="scientific">Nonomuraea fuscirosea</name>
    <dbReference type="NCBI Taxonomy" id="1291556"/>
    <lineage>
        <taxon>Bacteria</taxon>
        <taxon>Bacillati</taxon>
        <taxon>Actinomycetota</taxon>
        <taxon>Actinomycetes</taxon>
        <taxon>Streptosporangiales</taxon>
        <taxon>Streptosporangiaceae</taxon>
        <taxon>Nonomuraea</taxon>
    </lineage>
</organism>
<feature type="domain" description="HTH tetR-type" evidence="5">
    <location>
        <begin position="6"/>
        <end position="65"/>
    </location>
</feature>
<feature type="DNA-binding region" description="H-T-H motif" evidence="4">
    <location>
        <begin position="28"/>
        <end position="47"/>
    </location>
</feature>
<dbReference type="InterPro" id="IPR001647">
    <property type="entry name" value="HTH_TetR"/>
</dbReference>
<evidence type="ECO:0000256" key="4">
    <source>
        <dbReference type="PROSITE-ProRule" id="PRU00335"/>
    </source>
</evidence>
<protein>
    <submittedName>
        <fullName evidence="6">TetR family transcriptional regulator</fullName>
    </submittedName>
</protein>
<dbReference type="SUPFAM" id="SSF48498">
    <property type="entry name" value="Tetracyclin repressor-like, C-terminal domain"/>
    <property type="match status" value="1"/>
</dbReference>
<keyword evidence="3" id="KW-0804">Transcription</keyword>
<dbReference type="InterPro" id="IPR009057">
    <property type="entry name" value="Homeodomain-like_sf"/>
</dbReference>
<dbReference type="InterPro" id="IPR050109">
    <property type="entry name" value="HTH-type_TetR-like_transc_reg"/>
</dbReference>
<dbReference type="EMBL" id="PVNG01000025">
    <property type="protein sequence ID" value="PRX55848.1"/>
    <property type="molecule type" value="Genomic_DNA"/>
</dbReference>
<evidence type="ECO:0000313" key="6">
    <source>
        <dbReference type="EMBL" id="PRX55848.1"/>
    </source>
</evidence>
<keyword evidence="2 4" id="KW-0238">DNA-binding</keyword>
<dbReference type="Proteomes" id="UP000238312">
    <property type="component" value="Unassembled WGS sequence"/>
</dbReference>
<accession>A0A2T0ME86</accession>
<keyword evidence="7" id="KW-1185">Reference proteome</keyword>
<dbReference type="PANTHER" id="PTHR30055">
    <property type="entry name" value="HTH-TYPE TRANSCRIPTIONAL REGULATOR RUTR"/>
    <property type="match status" value="1"/>
</dbReference>
<evidence type="ECO:0000256" key="3">
    <source>
        <dbReference type="ARBA" id="ARBA00023163"/>
    </source>
</evidence>
<evidence type="ECO:0000256" key="1">
    <source>
        <dbReference type="ARBA" id="ARBA00023015"/>
    </source>
</evidence>
<comment type="caution">
    <text evidence="6">The sequence shown here is derived from an EMBL/GenBank/DDBJ whole genome shotgun (WGS) entry which is preliminary data.</text>
</comment>
<dbReference type="AlphaFoldDB" id="A0A2T0ME86"/>
<evidence type="ECO:0000256" key="2">
    <source>
        <dbReference type="ARBA" id="ARBA00023125"/>
    </source>
</evidence>
<gene>
    <name evidence="6" type="ORF">B0I32_12568</name>
</gene>
<dbReference type="Pfam" id="PF00440">
    <property type="entry name" value="TetR_N"/>
    <property type="match status" value="1"/>
</dbReference>
<evidence type="ECO:0000259" key="5">
    <source>
        <dbReference type="PROSITE" id="PS50977"/>
    </source>
</evidence>
<dbReference type="RefSeq" id="WP_106250002.1">
    <property type="nucleotide sequence ID" value="NZ_PVNG01000025.1"/>
</dbReference>
<name>A0A2T0ME86_9ACTN</name>
<sequence length="200" mass="21809">MRRDAARNQELILRTAHEVFSELGTEVGMEVVAGRAGVGVGTVYRHFPNKELLLDHLVGTMYENLVAAAQGALARGDGTGLEEFLRLLSRSLIDHLGYSDRFIRGLGPGVGEQLDSLFEQLLAQAKKHRMINDSTTKGDLQILIWGVRGVVAVSGSVAPDAWERFLDIHLAGLRVSPFPSAHSGPDAGQIREMLDARDKN</sequence>
<dbReference type="SUPFAM" id="SSF46689">
    <property type="entry name" value="Homeodomain-like"/>
    <property type="match status" value="1"/>
</dbReference>